<evidence type="ECO:0000256" key="1">
    <source>
        <dbReference type="ARBA" id="ARBA00005336"/>
    </source>
</evidence>
<keyword evidence="4" id="KW-0326">Glycosidase</keyword>
<evidence type="ECO:0000313" key="8">
    <source>
        <dbReference type="EMBL" id="GGI46497.1"/>
    </source>
</evidence>
<dbReference type="InterPro" id="IPR041342">
    <property type="entry name" value="CBM35"/>
</dbReference>
<organism evidence="8 9">
    <name type="scientific">Paenibacillus marchantiophytorum</name>
    <dbReference type="NCBI Taxonomy" id="1619310"/>
    <lineage>
        <taxon>Bacteria</taxon>
        <taxon>Bacillati</taxon>
        <taxon>Bacillota</taxon>
        <taxon>Bacilli</taxon>
        <taxon>Bacillales</taxon>
        <taxon>Paenibacillaceae</taxon>
        <taxon>Paenibacillus</taxon>
    </lineage>
</organism>
<evidence type="ECO:0000313" key="9">
    <source>
        <dbReference type="Proteomes" id="UP000615455"/>
    </source>
</evidence>
<dbReference type="Pfam" id="PF17851">
    <property type="entry name" value="GH43_C2"/>
    <property type="match status" value="1"/>
</dbReference>
<evidence type="ECO:0008006" key="10">
    <source>
        <dbReference type="Google" id="ProtNLM"/>
    </source>
</evidence>
<dbReference type="InterPro" id="IPR002772">
    <property type="entry name" value="Glyco_hydro_3_C"/>
</dbReference>
<evidence type="ECO:0000256" key="3">
    <source>
        <dbReference type="ARBA" id="ARBA00023277"/>
    </source>
</evidence>
<feature type="chain" id="PRO_5046062132" description="Beta-glucosidase" evidence="5">
    <location>
        <begin position="27"/>
        <end position="2011"/>
    </location>
</feature>
<dbReference type="Gene3D" id="2.60.120.260">
    <property type="entry name" value="Galactose-binding domain-like"/>
    <property type="match status" value="1"/>
</dbReference>
<dbReference type="Pfam" id="PF07554">
    <property type="entry name" value="FIVAR"/>
    <property type="match status" value="1"/>
</dbReference>
<feature type="signal peptide" evidence="5">
    <location>
        <begin position="1"/>
        <end position="26"/>
    </location>
</feature>
<dbReference type="InterPro" id="IPR050288">
    <property type="entry name" value="Cellulose_deg_GH3"/>
</dbReference>
<keyword evidence="2 4" id="KW-0378">Hydrolase</keyword>
<name>A0ABQ2BU96_9BACL</name>
<dbReference type="Gene3D" id="2.60.40.10">
    <property type="entry name" value="Immunoglobulins"/>
    <property type="match status" value="1"/>
</dbReference>
<dbReference type="SUPFAM" id="SSF63446">
    <property type="entry name" value="Type I dockerin domain"/>
    <property type="match status" value="1"/>
</dbReference>
<dbReference type="PROSITE" id="PS00018">
    <property type="entry name" value="EF_HAND_1"/>
    <property type="match status" value="1"/>
</dbReference>
<sequence length="2011" mass="216315">MVTGMKKQKKMSGQRLFKWVFSLVMAASIIAPQSYTPVSAQALPGLPDVARQVAAEGIVLLQNPDYKTAGSQVNEIEKVLPIKKSENVSVFGRIQTHYYKSGTGSGGAVRVDYVNGILEGLRNNPSVQVNEDLAKVYTDWVKTHPFDNGGGGWAAEPWSQAEMPLTADILNAAKSKSDTAIAIIGRTAGEDKDNKDEKGAYRLTDLEVAMLDQVYAKFDRVAIVLNVANVIDMSWAKNYPKASILYAWQGGMEGGSAVADVLTGDVTPSGKLSDTIAKSLADYPSTANFGSQTENKYAEDIYVGYRYFETFAPDKVLYPFGFGLSYTNFQMTTDSIKSNDKEITINVTVNNTGKVGGKEVVQIYYGAPQGKLGKPAKQLVAFAKTGILQPGHSQQMAITFDINDMASYDDSGVTGHDSSYVLEAGDYNIYVGNSVRDSVKAGAYQVADLKVVKELQEALAPTKPFDRIKPGTLKVDGTFNSITEAVPTRSIDLTKRIKDNLPAAIAQTGDKGYKLVDVYDKKVTMDEFIAQFSNNDLGAIILGEGMSSPKVTAGTAAAFGGVTKNLLKFGLPIDSAADGPSGIRMETDSQRATSIPNGTMLASSWNIELVERLYFNLGKEMRLNNIDTILGPGINIHRNPLNGRNFEYFSEDPLLTGMMAIVQTRGLQRHGTTPTLKHFAANNQESARHSVNGLISERALREIYLKGYEMAVKSGKARSVMTSYGPVNGTWASSNYDLNTTILRGEWGFDGIVMTDWWARLSEDQGFYAATNRFDELNGKAMVRAQNDVYMVIPDGAAETHKNRGSSTFNTVASLTNGSLTLGELQRSAKNISRFLMLSPAFARTANIEYKVDYTPGKDWFRVDTAKLGDPVLSGITVGGKNIKTFNPLKLDYKAYGDAALSHYPEVQAVATGGAVVDVVQASPGRPAAVITATAGGQQRIYKVIFTSEEGLEPIFENPTYAYLKNISINGKPIDGFRETRLSYDVGVNSVASLPEVAFETNAGVTATATVDTANRRVSIKAISSDQANTYVIQFGKIPQSDEFNATALNSFWTINKETATNSENKANWSLTAKPGSLRIIGERGDFWSEHTDLKNYFQQEAFGNWEATVKVNLNKTPNQNYNAVGITASQDNNNYIFVKYEYSEGKIIGMVKETGGVMPVSIGQLSASQIANLFGEKTEIYLRLKRLGNVYSGYVSADGTNYISLGNTTADYANPKFGLLASNGSQTLTDPFYADFDYVRFNMDSVTAGVTNIGPNTKLKVAETESAAITSVITPVACNDVDGGLCYTNTAKGEAISYKVNVTTAGEYRILSRIRSSQSDVAQMSFGLYDGANLLGTFDLTTTKGEWATFKIPDVALSKGEHTLRIVFESAGIDLNWLKFQLKQDGADTSKLADAIRAAESLDLSPYSVYKKARFSAVLANVKLVLAEPINDAVVTEAIADLAAAVTDLKTAVMPKGVAPKATEKVTNGIRIYPYNAPWIFTSNGGFRFESGTDAMSYVNPNDITYFGKIDLTNLVEVRVQYAREGGTMPYFRFYTEAENTGNPVKGATTQGRAYSDLYSGGSFDVNNEFASINFNQKAGAAWSNYGIASTKQVGDNPYLENYLGAATNFVDKTKATGLQNVYMKFDGLNTNLQYVEFIYDGSAPASTIVSVVQPQPLSVAYGTGFEQLGLPATATVNLSNNATKAIAVQWNGSEYNGNAAGTYTLNGTLAAVDGVTNPNNLKASISVTVLPQPAKAKLSGPISASTGMTVDFTYGLEHIVGEVAAQDVTVTYDTYKLELVSNPVSLNGEKFIIVDSVSLPGQIRMLGVHLSDYQSAPNKDLMKLTFKIKPEAAAGVASVSVSKLVVADRQGKETTVAGAAHQLQIIAVDKTALSATIASAQSKYDAAVVGTLPGQYPAAAKAALQTSITAANTVLSNAAATQDDVDHAVTDLNAAIQAFTSSVITTSPSDTNGDGKLSIGDLGMVAASYGKTSADPNWEQIKSADVNKDGKIDVVDLAIVARAILELKQ</sequence>
<dbReference type="Gene3D" id="1.20.1270.90">
    <property type="entry name" value="AF1782-like"/>
    <property type="match status" value="1"/>
</dbReference>
<dbReference type="InterPro" id="IPR005084">
    <property type="entry name" value="CBM6"/>
</dbReference>
<evidence type="ECO:0000256" key="2">
    <source>
        <dbReference type="ARBA" id="ARBA00022801"/>
    </source>
</evidence>
<dbReference type="PROSITE" id="PS51175">
    <property type="entry name" value="CBM6"/>
    <property type="match status" value="1"/>
</dbReference>
<evidence type="ECO:0000256" key="5">
    <source>
        <dbReference type="SAM" id="SignalP"/>
    </source>
</evidence>
<dbReference type="Pfam" id="PF01915">
    <property type="entry name" value="Glyco_hydro_3_C"/>
    <property type="match status" value="1"/>
</dbReference>
<dbReference type="InterPro" id="IPR036962">
    <property type="entry name" value="Glyco_hydro_3_N_sf"/>
</dbReference>
<evidence type="ECO:0000259" key="7">
    <source>
        <dbReference type="PROSITE" id="PS51766"/>
    </source>
</evidence>
<dbReference type="PROSITE" id="PS00775">
    <property type="entry name" value="GLYCOSYL_HYDROL_F3"/>
    <property type="match status" value="1"/>
</dbReference>
<dbReference type="InterPro" id="IPR002102">
    <property type="entry name" value="Cohesin_dom"/>
</dbReference>
<dbReference type="Pfam" id="PF00963">
    <property type="entry name" value="Cohesin"/>
    <property type="match status" value="1"/>
</dbReference>
<accession>A0ABQ2BU96</accession>
<dbReference type="InterPro" id="IPR036439">
    <property type="entry name" value="Dockerin_dom_sf"/>
</dbReference>
<dbReference type="CDD" id="cd04080">
    <property type="entry name" value="CBM6_cellulase-like"/>
    <property type="match status" value="1"/>
</dbReference>
<dbReference type="Pfam" id="PF14310">
    <property type="entry name" value="Fn3-like"/>
    <property type="match status" value="1"/>
</dbReference>
<dbReference type="InterPro" id="IPR041542">
    <property type="entry name" value="GH43_C2"/>
</dbReference>
<keyword evidence="5" id="KW-0732">Signal</keyword>
<dbReference type="Gene3D" id="1.10.1330.10">
    <property type="entry name" value="Dockerin domain"/>
    <property type="match status" value="1"/>
</dbReference>
<dbReference type="InterPro" id="IPR013783">
    <property type="entry name" value="Ig-like_fold"/>
</dbReference>
<dbReference type="Gene3D" id="3.20.20.300">
    <property type="entry name" value="Glycoside hydrolase, family 3, N-terminal domain"/>
    <property type="match status" value="1"/>
</dbReference>
<dbReference type="Gene3D" id="3.40.50.1700">
    <property type="entry name" value="Glycoside hydrolase family 3 C-terminal domain"/>
    <property type="match status" value="1"/>
</dbReference>
<dbReference type="InterPro" id="IPR011081">
    <property type="entry name" value="Big_4"/>
</dbReference>
<dbReference type="InterPro" id="IPR026891">
    <property type="entry name" value="Fn3-like"/>
</dbReference>
<dbReference type="InterPro" id="IPR018247">
    <property type="entry name" value="EF_Hand_1_Ca_BS"/>
</dbReference>
<dbReference type="InterPro" id="IPR016134">
    <property type="entry name" value="Dockerin_dom"/>
</dbReference>
<proteinExistence type="inferred from homology"/>
<dbReference type="RefSeq" id="WP_229757533.1">
    <property type="nucleotide sequence ID" value="NZ_BMHE01000006.1"/>
</dbReference>
<dbReference type="PANTHER" id="PTHR42715:SF10">
    <property type="entry name" value="BETA-GLUCOSIDASE"/>
    <property type="match status" value="1"/>
</dbReference>
<dbReference type="Gene3D" id="2.60.120.200">
    <property type="match status" value="1"/>
</dbReference>
<keyword evidence="3" id="KW-0119">Carbohydrate metabolism</keyword>
<dbReference type="PRINTS" id="PR00133">
    <property type="entry name" value="GLHYDRLASE3"/>
</dbReference>
<dbReference type="SUPFAM" id="SSF52279">
    <property type="entry name" value="Beta-D-glucan exohydrolase, C-terminal domain"/>
    <property type="match status" value="1"/>
</dbReference>
<dbReference type="Pfam" id="PF18099">
    <property type="entry name" value="CBM_35_2"/>
    <property type="match status" value="1"/>
</dbReference>
<dbReference type="SMART" id="SM01217">
    <property type="entry name" value="Fn3_like"/>
    <property type="match status" value="1"/>
</dbReference>
<dbReference type="EMBL" id="BMHE01000006">
    <property type="protein sequence ID" value="GGI46497.1"/>
    <property type="molecule type" value="Genomic_DNA"/>
</dbReference>
<dbReference type="SUPFAM" id="SSF49785">
    <property type="entry name" value="Galactose-binding domain-like"/>
    <property type="match status" value="1"/>
</dbReference>
<dbReference type="Pfam" id="PF07532">
    <property type="entry name" value="Big_4"/>
    <property type="match status" value="1"/>
</dbReference>
<dbReference type="InterPro" id="IPR008965">
    <property type="entry name" value="CBM2/CBM3_carb-bd_dom_sf"/>
</dbReference>
<dbReference type="PANTHER" id="PTHR42715">
    <property type="entry name" value="BETA-GLUCOSIDASE"/>
    <property type="match status" value="1"/>
</dbReference>
<dbReference type="Pfam" id="PF00933">
    <property type="entry name" value="Glyco_hydro_3"/>
    <property type="match status" value="1"/>
</dbReference>
<dbReference type="Proteomes" id="UP000615455">
    <property type="component" value="Unassembled WGS sequence"/>
</dbReference>
<dbReference type="InterPro" id="IPR001764">
    <property type="entry name" value="Glyco_hydro_3_N"/>
</dbReference>
<feature type="domain" description="CBM6" evidence="6">
    <location>
        <begin position="1258"/>
        <end position="1382"/>
    </location>
</feature>
<dbReference type="Pfam" id="PF00404">
    <property type="entry name" value="Dockerin_1"/>
    <property type="match status" value="1"/>
</dbReference>
<keyword evidence="9" id="KW-1185">Reference proteome</keyword>
<comment type="caution">
    <text evidence="8">The sequence shown here is derived from an EMBL/GenBank/DDBJ whole genome shotgun (WGS) entry which is preliminary data.</text>
</comment>
<dbReference type="PROSITE" id="PS51766">
    <property type="entry name" value="DOCKERIN"/>
    <property type="match status" value="1"/>
</dbReference>
<feature type="domain" description="Dockerin" evidence="7">
    <location>
        <begin position="1946"/>
        <end position="2011"/>
    </location>
</feature>
<dbReference type="SUPFAM" id="SSF49899">
    <property type="entry name" value="Concanavalin A-like lectins/glucanases"/>
    <property type="match status" value="1"/>
</dbReference>
<gene>
    <name evidence="8" type="ORF">GCM10008018_17390</name>
</gene>
<evidence type="ECO:0000259" key="6">
    <source>
        <dbReference type="PROSITE" id="PS51175"/>
    </source>
</evidence>
<dbReference type="InterPro" id="IPR017853">
    <property type="entry name" value="GH"/>
</dbReference>
<dbReference type="InterPro" id="IPR002105">
    <property type="entry name" value="Dockerin_1_rpt"/>
</dbReference>
<dbReference type="CDD" id="cd14256">
    <property type="entry name" value="Dockerin_I"/>
    <property type="match status" value="1"/>
</dbReference>
<dbReference type="InterPro" id="IPR019800">
    <property type="entry name" value="Glyco_hydro_3_AS"/>
</dbReference>
<dbReference type="InterPro" id="IPR013320">
    <property type="entry name" value="ConA-like_dom_sf"/>
</dbReference>
<dbReference type="CDD" id="cd08547">
    <property type="entry name" value="Type_II_cohesin"/>
    <property type="match status" value="1"/>
</dbReference>
<dbReference type="SUPFAM" id="SSF51445">
    <property type="entry name" value="(Trans)glycosidases"/>
    <property type="match status" value="1"/>
</dbReference>
<evidence type="ECO:0000256" key="4">
    <source>
        <dbReference type="RuleBase" id="RU361161"/>
    </source>
</evidence>
<dbReference type="InterPro" id="IPR008979">
    <property type="entry name" value="Galactose-bd-like_sf"/>
</dbReference>
<comment type="similarity">
    <text evidence="1 4">Belongs to the glycosyl hydrolase 3 family.</text>
</comment>
<protein>
    <recommendedName>
        <fullName evidence="10">Beta-glucosidase</fullName>
    </recommendedName>
</protein>
<dbReference type="Gene3D" id="2.60.40.680">
    <property type="match status" value="1"/>
</dbReference>
<reference evidence="9" key="1">
    <citation type="journal article" date="2019" name="Int. J. Syst. Evol. Microbiol.">
        <title>The Global Catalogue of Microorganisms (GCM) 10K type strain sequencing project: providing services to taxonomists for standard genome sequencing and annotation.</title>
        <authorList>
            <consortium name="The Broad Institute Genomics Platform"/>
            <consortium name="The Broad Institute Genome Sequencing Center for Infectious Disease"/>
            <person name="Wu L."/>
            <person name="Ma J."/>
        </authorList>
    </citation>
    <scope>NUCLEOTIDE SEQUENCE [LARGE SCALE GENOMIC DNA]</scope>
    <source>
        <strain evidence="9">CGMCC 1.15043</strain>
    </source>
</reference>
<dbReference type="SUPFAM" id="SSF49384">
    <property type="entry name" value="Carbohydrate-binding domain"/>
    <property type="match status" value="1"/>
</dbReference>
<dbReference type="InterPro" id="IPR036881">
    <property type="entry name" value="Glyco_hydro_3_C_sf"/>
</dbReference>